<dbReference type="OrthoDB" id="9810518at2"/>
<dbReference type="KEGG" id="blq:L21SP5_02380"/>
<feature type="transmembrane region" description="Helical" evidence="1">
    <location>
        <begin position="173"/>
        <end position="190"/>
    </location>
</feature>
<proteinExistence type="predicted"/>
<gene>
    <name evidence="2" type="primary">mlaE</name>
    <name evidence="2" type="ORF">L21SP5_02380</name>
</gene>
<dbReference type="STRING" id="1307839.L21SP5_02380"/>
<evidence type="ECO:0000313" key="3">
    <source>
        <dbReference type="Proteomes" id="UP000064893"/>
    </source>
</evidence>
<dbReference type="GO" id="GO:0005548">
    <property type="term" value="F:phospholipid transporter activity"/>
    <property type="evidence" value="ECO:0007669"/>
    <property type="project" value="TreeGrafter"/>
</dbReference>
<keyword evidence="1" id="KW-1133">Transmembrane helix</keyword>
<keyword evidence="1" id="KW-0472">Membrane</keyword>
<dbReference type="PANTHER" id="PTHR30188">
    <property type="entry name" value="ABC TRANSPORTER PERMEASE PROTEIN-RELATED"/>
    <property type="match status" value="1"/>
</dbReference>
<name>A0A0S2I188_9BACT</name>
<dbReference type="InterPro" id="IPR030802">
    <property type="entry name" value="Permease_MalE"/>
</dbReference>
<dbReference type="PATRIC" id="fig|1307839.3.peg.2499"/>
<accession>A0A0S2I188</accession>
<feature type="transmembrane region" description="Helical" evidence="1">
    <location>
        <begin position="136"/>
        <end position="161"/>
    </location>
</feature>
<evidence type="ECO:0000313" key="2">
    <source>
        <dbReference type="EMBL" id="ALO16011.1"/>
    </source>
</evidence>
<protein>
    <submittedName>
        <fullName evidence="2">Putative phospholipid ABC transporter permease protein MlaE</fullName>
    </submittedName>
</protein>
<feature type="transmembrane region" description="Helical" evidence="1">
    <location>
        <begin position="38"/>
        <end position="63"/>
    </location>
</feature>
<dbReference type="PANTHER" id="PTHR30188:SF4">
    <property type="entry name" value="PROTEIN TRIGALACTOSYLDIACYLGLYCEROL 1, CHLOROPLASTIC"/>
    <property type="match status" value="1"/>
</dbReference>
<dbReference type="GO" id="GO:0043190">
    <property type="term" value="C:ATP-binding cassette (ABC) transporter complex"/>
    <property type="evidence" value="ECO:0007669"/>
    <property type="project" value="InterPro"/>
</dbReference>
<dbReference type="Proteomes" id="UP000064893">
    <property type="component" value="Chromosome"/>
</dbReference>
<feature type="transmembrane region" description="Helical" evidence="1">
    <location>
        <begin position="83"/>
        <end position="102"/>
    </location>
</feature>
<keyword evidence="1" id="KW-0812">Transmembrane</keyword>
<dbReference type="RefSeq" id="WP_057953422.1">
    <property type="nucleotide sequence ID" value="NZ_CP013118.1"/>
</dbReference>
<keyword evidence="3" id="KW-1185">Reference proteome</keyword>
<evidence type="ECO:0000256" key="1">
    <source>
        <dbReference type="SAM" id="Phobius"/>
    </source>
</evidence>
<feature type="transmembrane region" description="Helical" evidence="1">
    <location>
        <begin position="225"/>
        <end position="245"/>
    </location>
</feature>
<organism evidence="2 3">
    <name type="scientific">Salinivirga cyanobacteriivorans</name>
    <dbReference type="NCBI Taxonomy" id="1307839"/>
    <lineage>
        <taxon>Bacteria</taxon>
        <taxon>Pseudomonadati</taxon>
        <taxon>Bacteroidota</taxon>
        <taxon>Bacteroidia</taxon>
        <taxon>Bacteroidales</taxon>
        <taxon>Salinivirgaceae</taxon>
        <taxon>Salinivirga</taxon>
    </lineage>
</organism>
<dbReference type="EMBL" id="CP013118">
    <property type="protein sequence ID" value="ALO16011.1"/>
    <property type="molecule type" value="Genomic_DNA"/>
</dbReference>
<sequence length="246" mass="27318">MWLLYHIGRYTHFIYRVFGKPERFSIYFKNFLLEGWKLGIGSLGIVVIISFFMGAVVTLQTAYNFESPIIPLYLIGLTARDSMLLEFSSTIVALILAGKVGSNIASEIGTMRVTEQIDALEIMGINPSAFMVRPKILGMVFIIPFLTIISMFIGIFGGFLASVSTGVLTAHDYIYGIHYAFIPWYIYYSLIKSVVFAFIFTSVPAYFGYYVSGGALEVGRASTKAVVVSSVLILIFNLILTQLLLA</sequence>
<feature type="transmembrane region" description="Helical" evidence="1">
    <location>
        <begin position="195"/>
        <end position="213"/>
    </location>
</feature>
<reference evidence="2 3" key="1">
    <citation type="submission" date="2015-11" db="EMBL/GenBank/DDBJ databases">
        <title>Description and complete genome sequence of a novel strain predominating in hypersaline microbial mats and representing a new family of the Bacteriodetes phylum.</title>
        <authorList>
            <person name="Spring S."/>
            <person name="Bunk B."/>
            <person name="Sproer C."/>
            <person name="Klenk H.-P."/>
        </authorList>
    </citation>
    <scope>NUCLEOTIDE SEQUENCE [LARGE SCALE GENOMIC DNA]</scope>
    <source>
        <strain evidence="2 3">L21-Spi-D4</strain>
    </source>
</reference>
<dbReference type="AlphaFoldDB" id="A0A0S2I188"/>
<dbReference type="Pfam" id="PF02405">
    <property type="entry name" value="MlaE"/>
    <property type="match status" value="1"/>
</dbReference>